<protein>
    <submittedName>
        <fullName evidence="1">Uncharacterized protein</fullName>
    </submittedName>
</protein>
<reference evidence="1 2" key="1">
    <citation type="submission" date="2024-01" db="EMBL/GenBank/DDBJ databases">
        <title>Genome assemblies of Stephania.</title>
        <authorList>
            <person name="Yang L."/>
        </authorList>
    </citation>
    <scope>NUCLEOTIDE SEQUENCE [LARGE SCALE GENOMIC DNA]</scope>
    <source>
        <strain evidence="1">YNDBR</strain>
        <tissue evidence="1">Leaf</tissue>
    </source>
</reference>
<dbReference type="EMBL" id="JBBNAF010000005">
    <property type="protein sequence ID" value="KAK9143485.1"/>
    <property type="molecule type" value="Genomic_DNA"/>
</dbReference>
<comment type="caution">
    <text evidence="1">The sequence shown here is derived from an EMBL/GenBank/DDBJ whole genome shotgun (WGS) entry which is preliminary data.</text>
</comment>
<evidence type="ECO:0000313" key="1">
    <source>
        <dbReference type="EMBL" id="KAK9143485.1"/>
    </source>
</evidence>
<dbReference type="Proteomes" id="UP001420932">
    <property type="component" value="Unassembled WGS sequence"/>
</dbReference>
<evidence type="ECO:0000313" key="2">
    <source>
        <dbReference type="Proteomes" id="UP001420932"/>
    </source>
</evidence>
<accession>A0AAP0PJC3</accession>
<sequence>MVFFSIEHPHIYDIRAPANVMTCAGGRECTSAPPTSSSSSSFAPPSSLCPICLSFFALPLPLSSSL</sequence>
<proteinExistence type="predicted"/>
<dbReference type="AlphaFoldDB" id="A0AAP0PJC3"/>
<keyword evidence="2" id="KW-1185">Reference proteome</keyword>
<organism evidence="1 2">
    <name type="scientific">Stephania yunnanensis</name>
    <dbReference type="NCBI Taxonomy" id="152371"/>
    <lineage>
        <taxon>Eukaryota</taxon>
        <taxon>Viridiplantae</taxon>
        <taxon>Streptophyta</taxon>
        <taxon>Embryophyta</taxon>
        <taxon>Tracheophyta</taxon>
        <taxon>Spermatophyta</taxon>
        <taxon>Magnoliopsida</taxon>
        <taxon>Ranunculales</taxon>
        <taxon>Menispermaceae</taxon>
        <taxon>Menispermoideae</taxon>
        <taxon>Cissampelideae</taxon>
        <taxon>Stephania</taxon>
    </lineage>
</organism>
<name>A0AAP0PJC3_9MAGN</name>
<gene>
    <name evidence="1" type="ORF">Syun_012885</name>
</gene>